<dbReference type="Proteomes" id="UP000077115">
    <property type="component" value="Unassembled WGS sequence"/>
</dbReference>
<feature type="transmembrane region" description="Helical" evidence="2">
    <location>
        <begin position="23"/>
        <end position="46"/>
    </location>
</feature>
<dbReference type="VEuPathDB" id="FungiDB:BDEG_25355"/>
<reference evidence="3 4" key="2">
    <citation type="submission" date="2016-05" db="EMBL/GenBank/DDBJ databases">
        <title>Lineage-specific infection strategies underlie the spectrum of fungal disease in amphibians.</title>
        <authorList>
            <person name="Cuomo C.A."/>
            <person name="Farrer R.A."/>
            <person name="James T."/>
            <person name="Longcore J."/>
            <person name="Birren B."/>
        </authorList>
    </citation>
    <scope>NUCLEOTIDE SEQUENCE [LARGE SCALE GENOMIC DNA]</scope>
    <source>
        <strain evidence="3 4">JEL423</strain>
    </source>
</reference>
<feature type="region of interest" description="Disordered" evidence="1">
    <location>
        <begin position="124"/>
        <end position="156"/>
    </location>
</feature>
<evidence type="ECO:0000256" key="2">
    <source>
        <dbReference type="SAM" id="Phobius"/>
    </source>
</evidence>
<proteinExistence type="predicted"/>
<feature type="transmembrane region" description="Helical" evidence="2">
    <location>
        <begin position="66"/>
        <end position="82"/>
    </location>
</feature>
<gene>
    <name evidence="3" type="ORF">BDEG_25355</name>
</gene>
<protein>
    <submittedName>
        <fullName evidence="3">Uncharacterized protein</fullName>
    </submittedName>
</protein>
<keyword evidence="2" id="KW-0812">Transmembrane</keyword>
<feature type="compositionally biased region" description="Low complexity" evidence="1">
    <location>
        <begin position="126"/>
        <end position="136"/>
    </location>
</feature>
<feature type="compositionally biased region" description="Polar residues" evidence="1">
    <location>
        <begin position="137"/>
        <end position="156"/>
    </location>
</feature>
<dbReference type="OrthoDB" id="2178872at2759"/>
<dbReference type="AlphaFoldDB" id="A0A177WP01"/>
<name>A0A177WP01_BATDL</name>
<keyword evidence="2" id="KW-0472">Membrane</keyword>
<accession>A0A177WP01</accession>
<dbReference type="EMBL" id="DS022306">
    <property type="protein sequence ID" value="OAJ41813.1"/>
    <property type="molecule type" value="Genomic_DNA"/>
</dbReference>
<keyword evidence="2" id="KW-1133">Transmembrane helix</keyword>
<evidence type="ECO:0000256" key="1">
    <source>
        <dbReference type="SAM" id="MobiDB-lite"/>
    </source>
</evidence>
<sequence length="156" mass="17177">MYANQEHSEFTEAVKHGIRINQICLSIGVIIIVLADFIAIILMLFFVPRDVSQSTSVLIQNSYKQIGFGLAPFHTIGGTILLERMKDFKNIAEHYRLNAIQKSLSNQKQSPLSSNAFHIPRKAGPSVINSSSPRSSTQIPRANSAPSTTCAFTTTN</sequence>
<reference evidence="3 4" key="1">
    <citation type="submission" date="2006-10" db="EMBL/GenBank/DDBJ databases">
        <title>The Genome Sequence of Batrachochytrium dendrobatidis JEL423.</title>
        <authorList>
            <consortium name="The Broad Institute Genome Sequencing Platform"/>
            <person name="Birren B."/>
            <person name="Lander E."/>
            <person name="Galagan J."/>
            <person name="Cuomo C."/>
            <person name="Devon K."/>
            <person name="Jaffe D."/>
            <person name="Butler J."/>
            <person name="Alvarez P."/>
            <person name="Gnerre S."/>
            <person name="Grabherr M."/>
            <person name="Kleber M."/>
            <person name="Mauceli E."/>
            <person name="Brockman W."/>
            <person name="Young S."/>
            <person name="LaButti K."/>
            <person name="Sykes S."/>
            <person name="DeCaprio D."/>
            <person name="Crawford M."/>
            <person name="Koehrsen M."/>
            <person name="Engels R."/>
            <person name="Montgomery P."/>
            <person name="Pearson M."/>
            <person name="Howarth C."/>
            <person name="Larson L."/>
            <person name="White J."/>
            <person name="O'Leary S."/>
            <person name="Kodira C."/>
            <person name="Zeng Q."/>
            <person name="Yandava C."/>
            <person name="Alvarado L."/>
            <person name="Longcore J."/>
            <person name="James T."/>
        </authorList>
    </citation>
    <scope>NUCLEOTIDE SEQUENCE [LARGE SCALE GENOMIC DNA]</scope>
    <source>
        <strain evidence="3 4">JEL423</strain>
    </source>
</reference>
<evidence type="ECO:0000313" key="4">
    <source>
        <dbReference type="Proteomes" id="UP000077115"/>
    </source>
</evidence>
<evidence type="ECO:0000313" key="3">
    <source>
        <dbReference type="EMBL" id="OAJ41813.1"/>
    </source>
</evidence>
<organism evidence="3 4">
    <name type="scientific">Batrachochytrium dendrobatidis (strain JEL423)</name>
    <dbReference type="NCBI Taxonomy" id="403673"/>
    <lineage>
        <taxon>Eukaryota</taxon>
        <taxon>Fungi</taxon>
        <taxon>Fungi incertae sedis</taxon>
        <taxon>Chytridiomycota</taxon>
        <taxon>Chytridiomycota incertae sedis</taxon>
        <taxon>Chytridiomycetes</taxon>
        <taxon>Rhizophydiales</taxon>
        <taxon>Rhizophydiales incertae sedis</taxon>
        <taxon>Batrachochytrium</taxon>
    </lineage>
</organism>